<organism evidence="2 3">
    <name type="scientific">Enterobacter bugandensis</name>
    <dbReference type="NCBI Taxonomy" id="881260"/>
    <lineage>
        <taxon>Bacteria</taxon>
        <taxon>Pseudomonadati</taxon>
        <taxon>Pseudomonadota</taxon>
        <taxon>Gammaproteobacteria</taxon>
        <taxon>Enterobacterales</taxon>
        <taxon>Enterobacteriaceae</taxon>
        <taxon>Enterobacter</taxon>
    </lineage>
</organism>
<feature type="transmembrane region" description="Helical" evidence="1">
    <location>
        <begin position="21"/>
        <end position="54"/>
    </location>
</feature>
<sequence>MSDITMTNKIMHIHLSSWRYFAALTLPPLAMIFNLLFSASCMLLMALFLLTHYYCWRLWLDERLFQLIESESDLTEFDNGMAHLWAKRKRNTCSLVERWYGARVLFYKAIFSLLALWFVSLCISLYKTLG</sequence>
<dbReference type="RefSeq" id="WP_280029505.1">
    <property type="nucleotide sequence ID" value="NZ_JAOCAP010000007.1"/>
</dbReference>
<evidence type="ECO:0000256" key="1">
    <source>
        <dbReference type="SAM" id="Phobius"/>
    </source>
</evidence>
<comment type="caution">
    <text evidence="2">The sequence shown here is derived from an EMBL/GenBank/DDBJ whole genome shotgun (WGS) entry which is preliminary data.</text>
</comment>
<reference evidence="2" key="1">
    <citation type="submission" date="2022-09" db="EMBL/GenBank/DDBJ databases">
        <title>Intensive care unit water sources are persistently colonized with multi-drug resistant bacteria and are the site of extensive horizontal gene transfer of antibiotic resistance genes.</title>
        <authorList>
            <person name="Diorio-Toth L."/>
        </authorList>
    </citation>
    <scope>NUCLEOTIDE SEQUENCE</scope>
    <source>
        <strain evidence="2">GD03936</strain>
    </source>
</reference>
<evidence type="ECO:0000313" key="2">
    <source>
        <dbReference type="EMBL" id="MDH1319663.1"/>
    </source>
</evidence>
<gene>
    <name evidence="2" type="ORF">N5C39_14930</name>
</gene>
<keyword evidence="1" id="KW-1133">Transmembrane helix</keyword>
<protein>
    <submittedName>
        <fullName evidence="2">Uncharacterized protein</fullName>
    </submittedName>
</protein>
<dbReference type="Proteomes" id="UP001158416">
    <property type="component" value="Unassembled WGS sequence"/>
</dbReference>
<feature type="transmembrane region" description="Helical" evidence="1">
    <location>
        <begin position="105"/>
        <end position="126"/>
    </location>
</feature>
<evidence type="ECO:0000313" key="3">
    <source>
        <dbReference type="Proteomes" id="UP001158416"/>
    </source>
</evidence>
<dbReference type="EMBL" id="JAOCAP010000007">
    <property type="protein sequence ID" value="MDH1319663.1"/>
    <property type="molecule type" value="Genomic_DNA"/>
</dbReference>
<name>A0AA42PTN9_9ENTR</name>
<keyword evidence="1" id="KW-0812">Transmembrane</keyword>
<proteinExistence type="predicted"/>
<accession>A0AA42PTN9</accession>
<keyword evidence="1" id="KW-0472">Membrane</keyword>
<dbReference type="AlphaFoldDB" id="A0AA42PTN9"/>